<feature type="transmembrane region" description="Helical" evidence="6">
    <location>
        <begin position="42"/>
        <end position="63"/>
    </location>
</feature>
<accession>A0A0P6YRT9</accession>
<evidence type="ECO:0000313" key="7">
    <source>
        <dbReference type="EMBL" id="KPL85973.1"/>
    </source>
</evidence>
<keyword evidence="3 6" id="KW-0812">Transmembrane</keyword>
<proteinExistence type="inferred from homology"/>
<evidence type="ECO:0000256" key="1">
    <source>
        <dbReference type="ARBA" id="ARBA00004141"/>
    </source>
</evidence>
<dbReference type="Pfam" id="PF07947">
    <property type="entry name" value="YhhN"/>
    <property type="match status" value="1"/>
</dbReference>
<protein>
    <recommendedName>
        <fullName evidence="9">Lysoplasmalogenase</fullName>
    </recommendedName>
</protein>
<comment type="similarity">
    <text evidence="2">Belongs to the TMEM86 family.</text>
</comment>
<comment type="caution">
    <text evidence="7">The sequence shown here is derived from an EMBL/GenBank/DDBJ whole genome shotgun (WGS) entry which is preliminary data.</text>
</comment>
<keyword evidence="4 6" id="KW-1133">Transmembrane helix</keyword>
<dbReference type="AlphaFoldDB" id="A0A0P6YRT9"/>
<evidence type="ECO:0000256" key="5">
    <source>
        <dbReference type="ARBA" id="ARBA00023136"/>
    </source>
</evidence>
<gene>
    <name evidence="7" type="ORF">SE18_13835</name>
</gene>
<sequence>MDALSAPMQLWLAGLLIAWALVLVGGFVLGRPNPEGTRRMTLWGRLGSSAILVVAAWSWWWQLRQTHNLTALLLAVGMSLGFLGDLFMAKVFPINNYVLGGMSAFGLGHIAYISAGLLIERFDWLSWLIWMIVGAIGWYMIVWHDSSRSRLHQVALPYSLLLASTTGVATGVALEQLPMATFALGAALFLLSDLVLATQLFNNAHWRGIGDVVWFTYGPAQALIVYSMAWLV</sequence>
<feature type="transmembrane region" description="Helical" evidence="6">
    <location>
        <begin position="155"/>
        <end position="174"/>
    </location>
</feature>
<dbReference type="PANTHER" id="PTHR31885:SF6">
    <property type="entry name" value="GH04784P"/>
    <property type="match status" value="1"/>
</dbReference>
<dbReference type="STRING" id="70996.SE18_13835"/>
<dbReference type="PANTHER" id="PTHR31885">
    <property type="entry name" value="GH04784P"/>
    <property type="match status" value="1"/>
</dbReference>
<dbReference type="RefSeq" id="WP_054535050.1">
    <property type="nucleotide sequence ID" value="NZ_LGKP01000022.1"/>
</dbReference>
<dbReference type="InterPro" id="IPR012506">
    <property type="entry name" value="TMEM86B-like"/>
</dbReference>
<dbReference type="GO" id="GO:0016787">
    <property type="term" value="F:hydrolase activity"/>
    <property type="evidence" value="ECO:0007669"/>
    <property type="project" value="TreeGrafter"/>
</dbReference>
<comment type="subcellular location">
    <subcellularLocation>
        <location evidence="1">Membrane</location>
        <topology evidence="1">Multi-pass membrane protein</topology>
    </subcellularLocation>
</comment>
<organism evidence="7 8">
    <name type="scientific">Herpetosiphon geysericola</name>
    <dbReference type="NCBI Taxonomy" id="70996"/>
    <lineage>
        <taxon>Bacteria</taxon>
        <taxon>Bacillati</taxon>
        <taxon>Chloroflexota</taxon>
        <taxon>Chloroflexia</taxon>
        <taxon>Herpetosiphonales</taxon>
        <taxon>Herpetosiphonaceae</taxon>
        <taxon>Herpetosiphon</taxon>
    </lineage>
</organism>
<evidence type="ECO:0000256" key="2">
    <source>
        <dbReference type="ARBA" id="ARBA00007375"/>
    </source>
</evidence>
<feature type="transmembrane region" description="Helical" evidence="6">
    <location>
        <begin position="12"/>
        <end position="30"/>
    </location>
</feature>
<evidence type="ECO:0000256" key="6">
    <source>
        <dbReference type="SAM" id="Phobius"/>
    </source>
</evidence>
<dbReference type="OrthoDB" id="153043at2"/>
<name>A0A0P6YRT9_9CHLR</name>
<dbReference type="EMBL" id="LGKP01000022">
    <property type="protein sequence ID" value="KPL85973.1"/>
    <property type="molecule type" value="Genomic_DNA"/>
</dbReference>
<dbReference type="GO" id="GO:0016020">
    <property type="term" value="C:membrane"/>
    <property type="evidence" value="ECO:0007669"/>
    <property type="project" value="UniProtKB-SubCell"/>
</dbReference>
<feature type="transmembrane region" description="Helical" evidence="6">
    <location>
        <begin position="96"/>
        <end position="118"/>
    </location>
</feature>
<dbReference type="Proteomes" id="UP000050277">
    <property type="component" value="Unassembled WGS sequence"/>
</dbReference>
<feature type="transmembrane region" description="Helical" evidence="6">
    <location>
        <begin position="69"/>
        <end position="89"/>
    </location>
</feature>
<evidence type="ECO:0000256" key="4">
    <source>
        <dbReference type="ARBA" id="ARBA00022989"/>
    </source>
</evidence>
<evidence type="ECO:0008006" key="9">
    <source>
        <dbReference type="Google" id="ProtNLM"/>
    </source>
</evidence>
<evidence type="ECO:0000313" key="8">
    <source>
        <dbReference type="Proteomes" id="UP000050277"/>
    </source>
</evidence>
<reference evidence="7 8" key="1">
    <citation type="submission" date="2015-07" db="EMBL/GenBank/DDBJ databases">
        <title>Whole genome sequence of Herpetosiphon geysericola DSM 7119.</title>
        <authorList>
            <person name="Hemp J."/>
            <person name="Ward L.M."/>
            <person name="Pace L.A."/>
            <person name="Fischer W.W."/>
        </authorList>
    </citation>
    <scope>NUCLEOTIDE SEQUENCE [LARGE SCALE GENOMIC DNA]</scope>
    <source>
        <strain evidence="7 8">DSM 7119</strain>
    </source>
</reference>
<evidence type="ECO:0000256" key="3">
    <source>
        <dbReference type="ARBA" id="ARBA00022692"/>
    </source>
</evidence>
<feature type="transmembrane region" description="Helical" evidence="6">
    <location>
        <begin position="180"/>
        <end position="200"/>
    </location>
</feature>
<feature type="transmembrane region" description="Helical" evidence="6">
    <location>
        <begin position="212"/>
        <end position="231"/>
    </location>
</feature>
<keyword evidence="8" id="KW-1185">Reference proteome</keyword>
<feature type="transmembrane region" description="Helical" evidence="6">
    <location>
        <begin position="124"/>
        <end position="143"/>
    </location>
</feature>
<keyword evidence="5 6" id="KW-0472">Membrane</keyword>